<accession>A0AAE9JU81</accession>
<keyword evidence="2" id="KW-1185">Reference proteome</keyword>
<gene>
    <name evidence="1" type="ORF">SmaMPs15_000057</name>
</gene>
<name>A0AAE9JU81_9CAUD</name>
<protein>
    <submittedName>
        <fullName evidence="1">Uncharacterized protein</fullName>
    </submittedName>
</protein>
<reference evidence="1 2" key="1">
    <citation type="submission" date="2021-12" db="EMBL/GenBank/DDBJ databases">
        <title>Characterization of bacteriophage vB_SmaM_Ps15 infective to Stenotrophomonas maltophila clinical ocular isolates.</title>
        <authorList>
            <person name="Damnjanovic D."/>
            <person name="Vazquez-Campos X."/>
            <person name="Elliott L."/>
            <person name="Willcox M."/>
            <person name="Bridge W.J."/>
        </authorList>
    </citation>
    <scope>NUCLEOTIDE SEQUENCE [LARGE SCALE GENOMIC DNA]</scope>
</reference>
<dbReference type="Proteomes" id="UP000829466">
    <property type="component" value="Segment"/>
</dbReference>
<dbReference type="EMBL" id="OL702939">
    <property type="protein sequence ID" value="UMO77208.1"/>
    <property type="molecule type" value="Genomic_DNA"/>
</dbReference>
<organism evidence="1 2">
    <name type="scientific">Stenotrophomonas maltophilia phage vB_SmaM_Ps15</name>
    <dbReference type="NCBI Taxonomy" id="3071007"/>
    <lineage>
        <taxon>Viruses</taxon>
        <taxon>Duplodnaviria</taxon>
        <taxon>Heunggongvirae</taxon>
        <taxon>Uroviricota</taxon>
        <taxon>Caudoviricetes</taxon>
        <taxon>Menderavirus</taxon>
        <taxon>Menderavirus Ps15</taxon>
    </lineage>
</organism>
<evidence type="ECO:0000313" key="2">
    <source>
        <dbReference type="Proteomes" id="UP000829466"/>
    </source>
</evidence>
<proteinExistence type="predicted"/>
<evidence type="ECO:0000313" key="1">
    <source>
        <dbReference type="EMBL" id="UMO77208.1"/>
    </source>
</evidence>
<sequence>MAKSKIEDILAFLTEPANYHRRLSEFVSEDAIEVLEKHRLSLAPPPKAPVKLFQMFSKEGYTSGNLFSITEAVGVGFGFSIDDGDISEGEALARFDSLKIGESLVDEDLDTWTRVEDFA</sequence>